<evidence type="ECO:0000313" key="3">
    <source>
        <dbReference type="Proteomes" id="UP000597762"/>
    </source>
</evidence>
<gene>
    <name evidence="2" type="ORF">SPHA_8613</name>
</gene>
<keyword evidence="1" id="KW-0472">Membrane</keyword>
<proteinExistence type="predicted"/>
<sequence>MYLLILSFIPSNINKIIIPLLPTFSLFPLFTPTPTIYTPFKSKVVFFLVSLLLSLLVLFCLRHICFVFLIFPISPALFFFSSSCLRTFSSTSFIYSFQYLTFSFTSHLFLSSPVLCTVSFSFFAPLIPYFLLLYIPNFVVLPSAFFTILFLLALLYFFWPFLSFLTFFSFLSFIHFSLFFLPFSLFLFAFLSFFFSFVISIFLSFFLLLLLSSELPAFHSIYPRIFSLSISLLILFFEIFFLCFSTSFFFFPYFSILFFFLGPSFFHSWLCHFSFFFIFAFFLPYLSLYLFCPFFFFHFLTFLLSFFPFLLFSFTLHLSFYLPTNLFFINTYLNLSSVIFHTFFPPLSPTPLHFFFSSTINSSTNHYHHSIHCRSRQILDRIY</sequence>
<organism evidence="2 3">
    <name type="scientific">Acanthosepion pharaonis</name>
    <name type="common">Pharaoh cuttlefish</name>
    <name type="synonym">Sepia pharaonis</name>
    <dbReference type="NCBI Taxonomy" id="158019"/>
    <lineage>
        <taxon>Eukaryota</taxon>
        <taxon>Metazoa</taxon>
        <taxon>Spiralia</taxon>
        <taxon>Lophotrochozoa</taxon>
        <taxon>Mollusca</taxon>
        <taxon>Cephalopoda</taxon>
        <taxon>Coleoidea</taxon>
        <taxon>Decapodiformes</taxon>
        <taxon>Sepiida</taxon>
        <taxon>Sepiina</taxon>
        <taxon>Sepiidae</taxon>
        <taxon>Acanthosepion</taxon>
    </lineage>
</organism>
<protein>
    <submittedName>
        <fullName evidence="2">Uncharacterized protein</fullName>
    </submittedName>
</protein>
<feature type="transmembrane region" description="Helical" evidence="1">
    <location>
        <begin position="232"/>
        <end position="261"/>
    </location>
</feature>
<dbReference type="EMBL" id="CAHIKZ030000280">
    <property type="protein sequence ID" value="CAE1165845.1"/>
    <property type="molecule type" value="Genomic_DNA"/>
</dbReference>
<feature type="transmembrane region" description="Helical" evidence="1">
    <location>
        <begin position="77"/>
        <end position="97"/>
    </location>
</feature>
<feature type="transmembrane region" description="Helical" evidence="1">
    <location>
        <begin position="299"/>
        <end position="320"/>
    </location>
</feature>
<keyword evidence="1" id="KW-0812">Transmembrane</keyword>
<feature type="transmembrane region" description="Helical" evidence="1">
    <location>
        <begin position="138"/>
        <end position="157"/>
    </location>
</feature>
<keyword evidence="3" id="KW-1185">Reference proteome</keyword>
<accession>A0A812B108</accession>
<keyword evidence="1" id="KW-1133">Transmembrane helix</keyword>
<feature type="transmembrane region" description="Helical" evidence="1">
    <location>
        <begin position="273"/>
        <end position="292"/>
    </location>
</feature>
<reference evidence="2" key="1">
    <citation type="submission" date="2021-01" db="EMBL/GenBank/DDBJ databases">
        <authorList>
            <person name="Li R."/>
            <person name="Bekaert M."/>
        </authorList>
    </citation>
    <scope>NUCLEOTIDE SEQUENCE</scope>
    <source>
        <strain evidence="2">Farmed</strain>
    </source>
</reference>
<feature type="transmembrane region" description="Helical" evidence="1">
    <location>
        <begin position="187"/>
        <end position="211"/>
    </location>
</feature>
<evidence type="ECO:0000313" key="2">
    <source>
        <dbReference type="EMBL" id="CAE1165845.1"/>
    </source>
</evidence>
<name>A0A812B108_ACAPH</name>
<dbReference type="Proteomes" id="UP000597762">
    <property type="component" value="Unassembled WGS sequence"/>
</dbReference>
<feature type="transmembrane region" description="Helical" evidence="1">
    <location>
        <begin position="164"/>
        <end position="181"/>
    </location>
</feature>
<comment type="caution">
    <text evidence="2">The sequence shown here is derived from an EMBL/GenBank/DDBJ whole genome shotgun (WGS) entry which is preliminary data.</text>
</comment>
<evidence type="ECO:0000256" key="1">
    <source>
        <dbReference type="SAM" id="Phobius"/>
    </source>
</evidence>
<feature type="transmembrane region" description="Helical" evidence="1">
    <location>
        <begin position="44"/>
        <end position="71"/>
    </location>
</feature>
<feature type="transmembrane region" description="Helical" evidence="1">
    <location>
        <begin position="109"/>
        <end position="132"/>
    </location>
</feature>
<dbReference type="AlphaFoldDB" id="A0A812B108"/>